<dbReference type="EMBL" id="CAMXCT010002133">
    <property type="protein sequence ID" value="CAI3995909.1"/>
    <property type="molecule type" value="Genomic_DNA"/>
</dbReference>
<dbReference type="Pfam" id="PF00023">
    <property type="entry name" value="Ank"/>
    <property type="match status" value="1"/>
</dbReference>
<evidence type="ECO:0000313" key="3">
    <source>
        <dbReference type="EMBL" id="CAL4783221.1"/>
    </source>
</evidence>
<name>A0A9P1CPE7_9DINO</name>
<accession>A0A9P1CPE7</accession>
<reference evidence="1" key="1">
    <citation type="submission" date="2022-10" db="EMBL/GenBank/DDBJ databases">
        <authorList>
            <person name="Chen Y."/>
            <person name="Dougan E. K."/>
            <person name="Chan C."/>
            <person name="Rhodes N."/>
            <person name="Thang M."/>
        </authorList>
    </citation>
    <scope>NUCLEOTIDE SEQUENCE</scope>
</reference>
<organism evidence="1">
    <name type="scientific">Cladocopium goreaui</name>
    <dbReference type="NCBI Taxonomy" id="2562237"/>
    <lineage>
        <taxon>Eukaryota</taxon>
        <taxon>Sar</taxon>
        <taxon>Alveolata</taxon>
        <taxon>Dinophyceae</taxon>
        <taxon>Suessiales</taxon>
        <taxon>Symbiodiniaceae</taxon>
        <taxon>Cladocopium</taxon>
    </lineage>
</organism>
<reference evidence="2" key="2">
    <citation type="submission" date="2024-04" db="EMBL/GenBank/DDBJ databases">
        <authorList>
            <person name="Chen Y."/>
            <person name="Shah S."/>
            <person name="Dougan E. K."/>
            <person name="Thang M."/>
            <person name="Chan C."/>
        </authorList>
    </citation>
    <scope>NUCLEOTIDE SEQUENCE [LARGE SCALE GENOMIC DNA]</scope>
</reference>
<evidence type="ECO:0000313" key="2">
    <source>
        <dbReference type="EMBL" id="CAL1149284.1"/>
    </source>
</evidence>
<dbReference type="InterPro" id="IPR002110">
    <property type="entry name" value="Ankyrin_rpt"/>
</dbReference>
<evidence type="ECO:0000313" key="4">
    <source>
        <dbReference type="Proteomes" id="UP001152797"/>
    </source>
</evidence>
<dbReference type="InterPro" id="IPR036770">
    <property type="entry name" value="Ankyrin_rpt-contain_sf"/>
</dbReference>
<keyword evidence="4" id="KW-1185">Reference proteome</keyword>
<dbReference type="SUPFAM" id="SSF48403">
    <property type="entry name" value="Ankyrin repeat"/>
    <property type="match status" value="1"/>
</dbReference>
<protein>
    <submittedName>
        <fullName evidence="3">Mitotic checkpoint protein BUB3.2</fullName>
    </submittedName>
</protein>
<sequence>MCQQKNEMPGAMETQRKMDKIVAMHQKDLSEARQVVSSWLTSNGFPADANGKKGVFFVTFALHEAVKQRNLYIVAKLLLFGANPTIQDTWCCTAYDYAKRGKDSEAQEIVKIIDRSGRGPRSPQLLAHSNLERTPPPRGFEEFFAHLAATDPLVQVPNCEAQWLNELGPRPLRGAVDSVRGKVGKIF</sequence>
<dbReference type="AlphaFoldDB" id="A0A9P1CPE7"/>
<dbReference type="EMBL" id="CAMXCT020002133">
    <property type="protein sequence ID" value="CAL1149284.1"/>
    <property type="molecule type" value="Genomic_DNA"/>
</dbReference>
<dbReference type="Proteomes" id="UP001152797">
    <property type="component" value="Unassembled WGS sequence"/>
</dbReference>
<proteinExistence type="predicted"/>
<dbReference type="EMBL" id="CAMXCT030002133">
    <property type="protein sequence ID" value="CAL4783221.1"/>
    <property type="molecule type" value="Genomic_DNA"/>
</dbReference>
<evidence type="ECO:0000313" key="1">
    <source>
        <dbReference type="EMBL" id="CAI3995909.1"/>
    </source>
</evidence>
<dbReference type="Gene3D" id="1.25.40.20">
    <property type="entry name" value="Ankyrin repeat-containing domain"/>
    <property type="match status" value="1"/>
</dbReference>
<gene>
    <name evidence="1" type="ORF">C1SCF055_LOCUS22432</name>
</gene>
<comment type="caution">
    <text evidence="1">The sequence shown here is derived from an EMBL/GenBank/DDBJ whole genome shotgun (WGS) entry which is preliminary data.</text>
</comment>